<dbReference type="Proteomes" id="UP001262410">
    <property type="component" value="Unassembled WGS sequence"/>
</dbReference>
<dbReference type="InterPro" id="IPR001789">
    <property type="entry name" value="Sig_transdc_resp-reg_receiver"/>
</dbReference>
<keyword evidence="1 2" id="KW-0597">Phosphoprotein</keyword>
<feature type="domain" description="Response regulatory" evidence="3">
    <location>
        <begin position="6"/>
        <end position="118"/>
    </location>
</feature>
<name>A0ABU1JSL9_9PROT</name>
<dbReference type="Gene3D" id="3.40.50.2300">
    <property type="match status" value="1"/>
</dbReference>
<accession>A0ABU1JSL9</accession>
<dbReference type="Pfam" id="PF00072">
    <property type="entry name" value="Response_reg"/>
    <property type="match status" value="1"/>
</dbReference>
<proteinExistence type="predicted"/>
<reference evidence="4 5" key="1">
    <citation type="submission" date="2023-07" db="EMBL/GenBank/DDBJ databases">
        <title>Sorghum-associated microbial communities from plants grown in Nebraska, USA.</title>
        <authorList>
            <person name="Schachtman D."/>
        </authorList>
    </citation>
    <scope>NUCLEOTIDE SEQUENCE [LARGE SCALE GENOMIC DNA]</scope>
    <source>
        <strain evidence="4 5">584</strain>
    </source>
</reference>
<evidence type="ECO:0000313" key="4">
    <source>
        <dbReference type="EMBL" id="MDR6291610.1"/>
    </source>
</evidence>
<evidence type="ECO:0000313" key="5">
    <source>
        <dbReference type="Proteomes" id="UP001262410"/>
    </source>
</evidence>
<dbReference type="PANTHER" id="PTHR44591">
    <property type="entry name" value="STRESS RESPONSE REGULATOR PROTEIN 1"/>
    <property type="match status" value="1"/>
</dbReference>
<dbReference type="EMBL" id="JAVDPW010000007">
    <property type="protein sequence ID" value="MDR6291610.1"/>
    <property type="molecule type" value="Genomic_DNA"/>
</dbReference>
<dbReference type="SUPFAM" id="SSF52172">
    <property type="entry name" value="CheY-like"/>
    <property type="match status" value="1"/>
</dbReference>
<feature type="modified residue" description="4-aspartylphosphate" evidence="2">
    <location>
        <position position="55"/>
    </location>
</feature>
<dbReference type="InterPro" id="IPR050595">
    <property type="entry name" value="Bact_response_regulator"/>
</dbReference>
<sequence length="130" mass="13766">MPRSPVVAIVDDDASVGRATGSLVRSFGFAVRTFPSAEQFLAAPDRDEVACVITDVQMPGMSGIDLYCEMHGRGSAVPFIFITAYSEARVRQHAGPAARILRKPFDGQVLADWIEAACGRAGVAPVGSGR</sequence>
<protein>
    <submittedName>
        <fullName evidence="4">FixJ family two-component response regulator</fullName>
    </submittedName>
</protein>
<comment type="caution">
    <text evidence="4">The sequence shown here is derived from an EMBL/GenBank/DDBJ whole genome shotgun (WGS) entry which is preliminary data.</text>
</comment>
<evidence type="ECO:0000259" key="3">
    <source>
        <dbReference type="PROSITE" id="PS50110"/>
    </source>
</evidence>
<dbReference type="RefSeq" id="WP_309796976.1">
    <property type="nucleotide sequence ID" value="NZ_JAVDPW010000007.1"/>
</dbReference>
<organism evidence="4 5">
    <name type="scientific">Inquilinus ginsengisoli</name>
    <dbReference type="NCBI Taxonomy" id="363840"/>
    <lineage>
        <taxon>Bacteria</taxon>
        <taxon>Pseudomonadati</taxon>
        <taxon>Pseudomonadota</taxon>
        <taxon>Alphaproteobacteria</taxon>
        <taxon>Rhodospirillales</taxon>
        <taxon>Rhodospirillaceae</taxon>
        <taxon>Inquilinus</taxon>
    </lineage>
</organism>
<dbReference type="InterPro" id="IPR011006">
    <property type="entry name" value="CheY-like_superfamily"/>
</dbReference>
<evidence type="ECO:0000256" key="2">
    <source>
        <dbReference type="PROSITE-ProRule" id="PRU00169"/>
    </source>
</evidence>
<dbReference type="SMART" id="SM00448">
    <property type="entry name" value="REC"/>
    <property type="match status" value="1"/>
</dbReference>
<dbReference type="PANTHER" id="PTHR44591:SF25">
    <property type="entry name" value="CHEMOTAXIS TWO-COMPONENT RESPONSE REGULATOR"/>
    <property type="match status" value="1"/>
</dbReference>
<gene>
    <name evidence="4" type="ORF">E9232_004144</name>
</gene>
<dbReference type="PROSITE" id="PS50110">
    <property type="entry name" value="RESPONSE_REGULATORY"/>
    <property type="match status" value="1"/>
</dbReference>
<evidence type="ECO:0000256" key="1">
    <source>
        <dbReference type="ARBA" id="ARBA00022553"/>
    </source>
</evidence>
<keyword evidence="5" id="KW-1185">Reference proteome</keyword>